<dbReference type="PANTHER" id="PTHR37540">
    <property type="entry name" value="TRANSCRIPTION FACTOR (ACR-2), PUTATIVE-RELATED-RELATED"/>
    <property type="match status" value="1"/>
</dbReference>
<dbReference type="AlphaFoldDB" id="A0A6G1KRR9"/>
<proteinExistence type="predicted"/>
<protein>
    <recommendedName>
        <fullName evidence="4">Transcription factor domain-containing protein</fullName>
    </recommendedName>
</protein>
<feature type="compositionally biased region" description="Basic residues" evidence="1">
    <location>
        <begin position="24"/>
        <end position="34"/>
    </location>
</feature>
<evidence type="ECO:0000256" key="1">
    <source>
        <dbReference type="SAM" id="MobiDB-lite"/>
    </source>
</evidence>
<dbReference type="EMBL" id="MU005764">
    <property type="protein sequence ID" value="KAF2715313.1"/>
    <property type="molecule type" value="Genomic_DNA"/>
</dbReference>
<organism evidence="2 3">
    <name type="scientific">Pleomassaria siparia CBS 279.74</name>
    <dbReference type="NCBI Taxonomy" id="1314801"/>
    <lineage>
        <taxon>Eukaryota</taxon>
        <taxon>Fungi</taxon>
        <taxon>Dikarya</taxon>
        <taxon>Ascomycota</taxon>
        <taxon>Pezizomycotina</taxon>
        <taxon>Dothideomycetes</taxon>
        <taxon>Pleosporomycetidae</taxon>
        <taxon>Pleosporales</taxon>
        <taxon>Pleomassariaceae</taxon>
        <taxon>Pleomassaria</taxon>
    </lineage>
</organism>
<dbReference type="OrthoDB" id="2130169at2759"/>
<dbReference type="PANTHER" id="PTHR37540:SF5">
    <property type="entry name" value="TRANSCRIPTION FACTOR DOMAIN-CONTAINING PROTEIN"/>
    <property type="match status" value="1"/>
</dbReference>
<evidence type="ECO:0008006" key="4">
    <source>
        <dbReference type="Google" id="ProtNLM"/>
    </source>
</evidence>
<dbReference type="Proteomes" id="UP000799428">
    <property type="component" value="Unassembled WGS sequence"/>
</dbReference>
<gene>
    <name evidence="2" type="ORF">K504DRAFT_487022</name>
</gene>
<name>A0A6G1KRR9_9PLEO</name>
<accession>A0A6G1KRR9</accession>
<keyword evidence="3" id="KW-1185">Reference proteome</keyword>
<feature type="region of interest" description="Disordered" evidence="1">
    <location>
        <begin position="17"/>
        <end position="42"/>
    </location>
</feature>
<sequence>MEKFQFVTISHPDEIRDEKNQSQIRKHAIRSSLRKSRDGAEQRRENFVAVQVATNGHDLKMRQIRTGKVPMVIPPSSARADPFDALPGCPDRLRVLMGHKSAKQASEPVFCVGDSGQIFSQGMESVSQGAFTDPALLHALSLVLALAANKDVANLECLNHRGETLRNLAERMGDMTLVPKVSTLTAMLVLIGYEYRVNGSSSHAISLHIRAIDEVIKMSRKANVAVSHSIRRALFWQDLFSCLFVRTTRLLSHKNYPEFCWARDHNRSHTYVVPSGFLALAETAPIPFSTLLQDLNALCILVDSSCDPDSSPTDKLPIDNGQAWIESRLIDLLHESRGSKDNPPLYDACIFALFLSTYKLSTGIWEGCFIPEFCASQVLGFVTQATTDMMEPSKQDRESILWLLFVAGGLAQRSRTKSRASALISRLYYWDRVLEEQQQHAETWEHIRDTLKKFIWCRYSMEQKMVHFWKQLSRLAPTHS</sequence>
<reference evidence="2" key="1">
    <citation type="journal article" date="2020" name="Stud. Mycol.">
        <title>101 Dothideomycetes genomes: a test case for predicting lifestyles and emergence of pathogens.</title>
        <authorList>
            <person name="Haridas S."/>
            <person name="Albert R."/>
            <person name="Binder M."/>
            <person name="Bloem J."/>
            <person name="Labutti K."/>
            <person name="Salamov A."/>
            <person name="Andreopoulos B."/>
            <person name="Baker S."/>
            <person name="Barry K."/>
            <person name="Bills G."/>
            <person name="Bluhm B."/>
            <person name="Cannon C."/>
            <person name="Castanera R."/>
            <person name="Culley D."/>
            <person name="Daum C."/>
            <person name="Ezra D."/>
            <person name="Gonzalez J."/>
            <person name="Henrissat B."/>
            <person name="Kuo A."/>
            <person name="Liang C."/>
            <person name="Lipzen A."/>
            <person name="Lutzoni F."/>
            <person name="Magnuson J."/>
            <person name="Mondo S."/>
            <person name="Nolan M."/>
            <person name="Ohm R."/>
            <person name="Pangilinan J."/>
            <person name="Park H.-J."/>
            <person name="Ramirez L."/>
            <person name="Alfaro M."/>
            <person name="Sun H."/>
            <person name="Tritt A."/>
            <person name="Yoshinaga Y."/>
            <person name="Zwiers L.-H."/>
            <person name="Turgeon B."/>
            <person name="Goodwin S."/>
            <person name="Spatafora J."/>
            <person name="Crous P."/>
            <person name="Grigoriev I."/>
        </authorList>
    </citation>
    <scope>NUCLEOTIDE SEQUENCE</scope>
    <source>
        <strain evidence="2">CBS 279.74</strain>
    </source>
</reference>
<evidence type="ECO:0000313" key="2">
    <source>
        <dbReference type="EMBL" id="KAF2715313.1"/>
    </source>
</evidence>
<evidence type="ECO:0000313" key="3">
    <source>
        <dbReference type="Proteomes" id="UP000799428"/>
    </source>
</evidence>